<evidence type="ECO:0000313" key="3">
    <source>
        <dbReference type="Proteomes" id="UP000078396"/>
    </source>
</evidence>
<evidence type="ECO:0000313" key="2">
    <source>
        <dbReference type="EMBL" id="OAN41882.1"/>
    </source>
</evidence>
<comment type="caution">
    <text evidence="2">The sequence shown here is derived from an EMBL/GenBank/DDBJ whole genome shotgun (WGS) entry which is preliminary data.</text>
</comment>
<keyword evidence="1" id="KW-0812">Transmembrane</keyword>
<feature type="transmembrane region" description="Helical" evidence="1">
    <location>
        <begin position="150"/>
        <end position="168"/>
    </location>
</feature>
<organism evidence="2 3">
    <name type="scientific">Mycolicibacterium iranicum</name>
    <name type="common">Mycobacterium iranicum</name>
    <dbReference type="NCBI Taxonomy" id="912594"/>
    <lineage>
        <taxon>Bacteria</taxon>
        <taxon>Bacillati</taxon>
        <taxon>Actinomycetota</taxon>
        <taxon>Actinomycetes</taxon>
        <taxon>Mycobacteriales</taxon>
        <taxon>Mycobacteriaceae</taxon>
        <taxon>Mycolicibacterium</taxon>
    </lineage>
</organism>
<feature type="transmembrane region" description="Helical" evidence="1">
    <location>
        <begin position="80"/>
        <end position="107"/>
    </location>
</feature>
<keyword evidence="1" id="KW-1133">Transmembrane helix</keyword>
<dbReference type="OrthoDB" id="4641860at2"/>
<sequence>MTSPHGQQPRYRPGFAPYTFPPPVPRPAPSGVTAIIAAVLAGLGALACLSEGLLGVLSLAGLSAPDGDSHVQTSVGIAGALLPVLVLGILLDVVAGVLLVAGTVLLARRRLTGRKLVVAGSAITIGGSLLSLGYVTAAATPYSPVGADDFALLGLLFPIATLVMVLVPPTTAWLKARRTPEWSAN</sequence>
<name>A0A178M236_MYCIR</name>
<reference evidence="2 3" key="1">
    <citation type="submission" date="2016-04" db="EMBL/GenBank/DDBJ databases">
        <title>Draft Genome Sequences of Staphylococcus capitis Strain H36, S. capitis Strain H65, S. cohnii Strain H62, S. hominis Strain H69, Mycobacterium iranicum Strain H39, Plantibacter sp. Strain H53, Pseudomonas oryzihabitans Strain H72, and Microbacterium sp. Strain H83, isolated from residential settings.</title>
        <authorList>
            <person name="Lymperopoulou D."/>
            <person name="Adams R.I."/>
            <person name="Lindow S."/>
            <person name="Coil D.A."/>
            <person name="Jospin G."/>
            <person name="Eisen J.A."/>
        </authorList>
    </citation>
    <scope>NUCLEOTIDE SEQUENCE [LARGE SCALE GENOMIC DNA]</scope>
    <source>
        <strain evidence="2 3">H39</strain>
    </source>
</reference>
<feature type="transmembrane region" description="Helical" evidence="1">
    <location>
        <begin position="35"/>
        <end position="60"/>
    </location>
</feature>
<accession>A0A178M236</accession>
<dbReference type="EMBL" id="LWCS01000002">
    <property type="protein sequence ID" value="OAN41882.1"/>
    <property type="molecule type" value="Genomic_DNA"/>
</dbReference>
<proteinExistence type="predicted"/>
<protein>
    <submittedName>
        <fullName evidence="2">Uncharacterized protein</fullName>
    </submittedName>
</protein>
<evidence type="ECO:0000256" key="1">
    <source>
        <dbReference type="SAM" id="Phobius"/>
    </source>
</evidence>
<dbReference type="STRING" id="912594.AWC12_12290"/>
<dbReference type="AlphaFoldDB" id="A0A178M236"/>
<keyword evidence="1" id="KW-0472">Membrane</keyword>
<feature type="transmembrane region" description="Helical" evidence="1">
    <location>
        <begin position="116"/>
        <end position="138"/>
    </location>
</feature>
<dbReference type="RefSeq" id="WP_064280083.1">
    <property type="nucleotide sequence ID" value="NZ_LWCS01000002.1"/>
</dbReference>
<dbReference type="Proteomes" id="UP000078396">
    <property type="component" value="Unassembled WGS sequence"/>
</dbReference>
<gene>
    <name evidence="2" type="ORF">A4X20_03345</name>
</gene>